<organism evidence="1 2">
    <name type="scientific">Deinococcus ruber</name>
    <dbReference type="NCBI Taxonomy" id="1848197"/>
    <lineage>
        <taxon>Bacteria</taxon>
        <taxon>Thermotogati</taxon>
        <taxon>Deinococcota</taxon>
        <taxon>Deinococci</taxon>
        <taxon>Deinococcales</taxon>
        <taxon>Deinococcaceae</taxon>
        <taxon>Deinococcus</taxon>
    </lineage>
</organism>
<evidence type="ECO:0000313" key="1">
    <source>
        <dbReference type="EMBL" id="GGR10802.1"/>
    </source>
</evidence>
<dbReference type="AlphaFoldDB" id="A0A918C8Q4"/>
<sequence>MSFGLKRGVVQGAGKFEARQGVRHGTGRFSKIEGQIGSVAVQQHEMRDRNVVRRLDGSLKNAQFLPECSQRKLCRIGVCDETPRERRASALQGLSTQ</sequence>
<protein>
    <submittedName>
        <fullName evidence="1">Uncharacterized protein</fullName>
    </submittedName>
</protein>
<evidence type="ECO:0000313" key="2">
    <source>
        <dbReference type="Proteomes" id="UP000603865"/>
    </source>
</evidence>
<keyword evidence="2" id="KW-1185">Reference proteome</keyword>
<accession>A0A918C8Q4</accession>
<proteinExistence type="predicted"/>
<dbReference type="EMBL" id="BMQL01000012">
    <property type="protein sequence ID" value="GGR10802.1"/>
    <property type="molecule type" value="Genomic_DNA"/>
</dbReference>
<comment type="caution">
    <text evidence="1">The sequence shown here is derived from an EMBL/GenBank/DDBJ whole genome shotgun (WGS) entry which is preliminary data.</text>
</comment>
<dbReference type="Proteomes" id="UP000603865">
    <property type="component" value="Unassembled WGS sequence"/>
</dbReference>
<reference evidence="1" key="2">
    <citation type="submission" date="2020-09" db="EMBL/GenBank/DDBJ databases">
        <authorList>
            <person name="Sun Q."/>
            <person name="Ohkuma M."/>
        </authorList>
    </citation>
    <scope>NUCLEOTIDE SEQUENCE</scope>
    <source>
        <strain evidence="1">JCM 31311</strain>
    </source>
</reference>
<gene>
    <name evidence="1" type="ORF">GCM10008957_24430</name>
</gene>
<name>A0A918C8Q4_9DEIO</name>
<reference evidence="1" key="1">
    <citation type="journal article" date="2014" name="Int. J. Syst. Evol. Microbiol.">
        <title>Complete genome sequence of Corynebacterium casei LMG S-19264T (=DSM 44701T), isolated from a smear-ripened cheese.</title>
        <authorList>
            <consortium name="US DOE Joint Genome Institute (JGI-PGF)"/>
            <person name="Walter F."/>
            <person name="Albersmeier A."/>
            <person name="Kalinowski J."/>
            <person name="Ruckert C."/>
        </authorList>
    </citation>
    <scope>NUCLEOTIDE SEQUENCE</scope>
    <source>
        <strain evidence="1">JCM 31311</strain>
    </source>
</reference>